<comment type="caution">
    <text evidence="2">The sequence shown here is derived from an EMBL/GenBank/DDBJ whole genome shotgun (WGS) entry which is preliminary data.</text>
</comment>
<dbReference type="EMBL" id="MQVX01000001">
    <property type="protein sequence ID" value="PQJ15969.1"/>
    <property type="molecule type" value="Genomic_DNA"/>
</dbReference>
<evidence type="ECO:0000313" key="2">
    <source>
        <dbReference type="EMBL" id="PQJ15969.1"/>
    </source>
</evidence>
<reference evidence="3" key="1">
    <citation type="submission" date="2016-11" db="EMBL/GenBank/DDBJ databases">
        <title>Trade-off between light-utilization and light-protection in marine flavobacteria.</title>
        <authorList>
            <person name="Kumagai Y."/>
            <person name="Yoshizawa S."/>
            <person name="Kogure K."/>
        </authorList>
    </citation>
    <scope>NUCLEOTIDE SEQUENCE [LARGE SCALE GENOMIC DNA]</scope>
    <source>
        <strain evidence="3">SG-18</strain>
    </source>
</reference>
<sequence length="114" mass="13384">MENLSKELIGASSIPIILSILSKNESYGYEIIQRIKELSEGKINYADGTLYPVLHKLEKKELIEAYWKVAETGRRRKYYRIKSKGKKELAREQENWITINTIISKLWNIEPRLT</sequence>
<dbReference type="Gene3D" id="1.10.10.10">
    <property type="entry name" value="Winged helix-like DNA-binding domain superfamily/Winged helix DNA-binding domain"/>
    <property type="match status" value="1"/>
</dbReference>
<gene>
    <name evidence="2" type="ORF">BST99_09730</name>
</gene>
<evidence type="ECO:0000313" key="3">
    <source>
        <dbReference type="Proteomes" id="UP000239366"/>
    </source>
</evidence>
<keyword evidence="3" id="KW-1185">Reference proteome</keyword>
<proteinExistence type="predicted"/>
<dbReference type="PANTHER" id="PTHR33169">
    <property type="entry name" value="PADR-FAMILY TRANSCRIPTIONAL REGULATOR"/>
    <property type="match status" value="1"/>
</dbReference>
<name>A0A2S7T7R9_9FLAO</name>
<dbReference type="Proteomes" id="UP000239366">
    <property type="component" value="Unassembled WGS sequence"/>
</dbReference>
<accession>A0A2S7T7R9</accession>
<dbReference type="PANTHER" id="PTHR33169:SF25">
    <property type="entry name" value="DNA-BINDING PROTEIN YIZB-RELATED"/>
    <property type="match status" value="1"/>
</dbReference>
<dbReference type="RefSeq" id="WP_105001637.1">
    <property type="nucleotide sequence ID" value="NZ_MQVX01000001.1"/>
</dbReference>
<dbReference type="AlphaFoldDB" id="A0A2S7T7R9"/>
<evidence type="ECO:0000259" key="1">
    <source>
        <dbReference type="Pfam" id="PF03551"/>
    </source>
</evidence>
<dbReference type="OrthoDB" id="9808017at2"/>
<dbReference type="SUPFAM" id="SSF46785">
    <property type="entry name" value="Winged helix' DNA-binding domain"/>
    <property type="match status" value="1"/>
</dbReference>
<dbReference type="Pfam" id="PF03551">
    <property type="entry name" value="PadR"/>
    <property type="match status" value="1"/>
</dbReference>
<dbReference type="InterPro" id="IPR052509">
    <property type="entry name" value="Metal_resp_DNA-bind_regulator"/>
</dbReference>
<feature type="domain" description="Transcription regulator PadR N-terminal" evidence="1">
    <location>
        <begin position="17"/>
        <end position="90"/>
    </location>
</feature>
<dbReference type="InterPro" id="IPR005149">
    <property type="entry name" value="Tscrpt_reg_PadR_N"/>
</dbReference>
<protein>
    <submittedName>
        <fullName evidence="2">PadR family transcriptional regulator</fullName>
    </submittedName>
</protein>
<organism evidence="2 3">
    <name type="scientific">Aureicoccus marinus</name>
    <dbReference type="NCBI Taxonomy" id="754435"/>
    <lineage>
        <taxon>Bacteria</taxon>
        <taxon>Pseudomonadati</taxon>
        <taxon>Bacteroidota</taxon>
        <taxon>Flavobacteriia</taxon>
        <taxon>Flavobacteriales</taxon>
        <taxon>Flavobacteriaceae</taxon>
        <taxon>Aureicoccus</taxon>
    </lineage>
</organism>
<dbReference type="InterPro" id="IPR036388">
    <property type="entry name" value="WH-like_DNA-bd_sf"/>
</dbReference>
<dbReference type="InterPro" id="IPR036390">
    <property type="entry name" value="WH_DNA-bd_sf"/>
</dbReference>